<dbReference type="GO" id="GO:0008168">
    <property type="term" value="F:methyltransferase activity"/>
    <property type="evidence" value="ECO:0007669"/>
    <property type="project" value="InterPro"/>
</dbReference>
<feature type="domain" description="Ribosomal RNA methyltransferase FtsJ" evidence="1">
    <location>
        <begin position="59"/>
        <end position="243"/>
    </location>
</feature>
<accession>A0A5C3MVS4</accession>
<organism evidence="2 3">
    <name type="scientific">Heliocybe sulcata</name>
    <dbReference type="NCBI Taxonomy" id="5364"/>
    <lineage>
        <taxon>Eukaryota</taxon>
        <taxon>Fungi</taxon>
        <taxon>Dikarya</taxon>
        <taxon>Basidiomycota</taxon>
        <taxon>Agaricomycotina</taxon>
        <taxon>Agaricomycetes</taxon>
        <taxon>Gloeophyllales</taxon>
        <taxon>Gloeophyllaceae</taxon>
        <taxon>Heliocybe</taxon>
    </lineage>
</organism>
<dbReference type="Pfam" id="PF01728">
    <property type="entry name" value="FtsJ"/>
    <property type="match status" value="1"/>
</dbReference>
<dbReference type="CDD" id="cd02440">
    <property type="entry name" value="AdoMet_MTases"/>
    <property type="match status" value="1"/>
</dbReference>
<reference evidence="2 3" key="1">
    <citation type="journal article" date="2019" name="Nat. Ecol. Evol.">
        <title>Megaphylogeny resolves global patterns of mushroom evolution.</title>
        <authorList>
            <person name="Varga T."/>
            <person name="Krizsan K."/>
            <person name="Foldi C."/>
            <person name="Dima B."/>
            <person name="Sanchez-Garcia M."/>
            <person name="Sanchez-Ramirez S."/>
            <person name="Szollosi G.J."/>
            <person name="Szarkandi J.G."/>
            <person name="Papp V."/>
            <person name="Albert L."/>
            <person name="Andreopoulos W."/>
            <person name="Angelini C."/>
            <person name="Antonin V."/>
            <person name="Barry K.W."/>
            <person name="Bougher N.L."/>
            <person name="Buchanan P."/>
            <person name="Buyck B."/>
            <person name="Bense V."/>
            <person name="Catcheside P."/>
            <person name="Chovatia M."/>
            <person name="Cooper J."/>
            <person name="Damon W."/>
            <person name="Desjardin D."/>
            <person name="Finy P."/>
            <person name="Geml J."/>
            <person name="Haridas S."/>
            <person name="Hughes K."/>
            <person name="Justo A."/>
            <person name="Karasinski D."/>
            <person name="Kautmanova I."/>
            <person name="Kiss B."/>
            <person name="Kocsube S."/>
            <person name="Kotiranta H."/>
            <person name="LaButti K.M."/>
            <person name="Lechner B.E."/>
            <person name="Liimatainen K."/>
            <person name="Lipzen A."/>
            <person name="Lukacs Z."/>
            <person name="Mihaltcheva S."/>
            <person name="Morgado L.N."/>
            <person name="Niskanen T."/>
            <person name="Noordeloos M.E."/>
            <person name="Ohm R.A."/>
            <person name="Ortiz-Santana B."/>
            <person name="Ovrebo C."/>
            <person name="Racz N."/>
            <person name="Riley R."/>
            <person name="Savchenko A."/>
            <person name="Shiryaev A."/>
            <person name="Soop K."/>
            <person name="Spirin V."/>
            <person name="Szebenyi C."/>
            <person name="Tomsovsky M."/>
            <person name="Tulloss R.E."/>
            <person name="Uehling J."/>
            <person name="Grigoriev I.V."/>
            <person name="Vagvolgyi C."/>
            <person name="Papp T."/>
            <person name="Martin F.M."/>
            <person name="Miettinen O."/>
            <person name="Hibbett D.S."/>
            <person name="Nagy L.G."/>
        </authorList>
    </citation>
    <scope>NUCLEOTIDE SEQUENCE [LARGE SCALE GENOMIC DNA]</scope>
    <source>
        <strain evidence="2 3">OMC1185</strain>
    </source>
</reference>
<dbReference type="OrthoDB" id="417125at2759"/>
<dbReference type="Gene3D" id="3.40.50.12760">
    <property type="match status" value="1"/>
</dbReference>
<evidence type="ECO:0000259" key="1">
    <source>
        <dbReference type="Pfam" id="PF01728"/>
    </source>
</evidence>
<dbReference type="EMBL" id="ML213516">
    <property type="protein sequence ID" value="TFK49424.1"/>
    <property type="molecule type" value="Genomic_DNA"/>
</dbReference>
<dbReference type="SUPFAM" id="SSF53335">
    <property type="entry name" value="S-adenosyl-L-methionine-dependent methyltransferases"/>
    <property type="match status" value="1"/>
</dbReference>
<sequence length="337" mass="37943">MPETWTDVILETGCPELEHLIALRAKGWQDEKLDQAFTRQRYIADNADKNLNMTWYKRSMTVMEEIDNYARCITPTGPLRFLDLGCCPGGFTSYVLERNGMARGLGVSLPVDQGGHVCCLEARARNRFQLYFADVTSFFQLSSSVIAHPRLRPGPPQMKPATFDLVILDGHQLRTQICDYSQPWDIDRLLISQIILALQCVRTGGKMVVKLTHPERVLTAKIIYLLDILSEDLVTFKPETMHTTRGSFYAIATGVGNGAEGAQMQEMIEGLQRAWLETTFGGVEGNGRNADGSDFDFVITTRDLQATYLGRLVELGRDIWNIQAEALDTWFKRQGIL</sequence>
<dbReference type="STRING" id="5364.A0A5C3MVS4"/>
<dbReference type="InterPro" id="IPR002877">
    <property type="entry name" value="RNA_MeTrfase_FtsJ_dom"/>
</dbReference>
<dbReference type="AlphaFoldDB" id="A0A5C3MVS4"/>
<gene>
    <name evidence="2" type="ORF">OE88DRAFT_1662999</name>
</gene>
<proteinExistence type="predicted"/>
<keyword evidence="3" id="KW-1185">Reference proteome</keyword>
<dbReference type="Proteomes" id="UP000305948">
    <property type="component" value="Unassembled WGS sequence"/>
</dbReference>
<evidence type="ECO:0000313" key="3">
    <source>
        <dbReference type="Proteomes" id="UP000305948"/>
    </source>
</evidence>
<name>A0A5C3MVS4_9AGAM</name>
<dbReference type="InterPro" id="IPR029063">
    <property type="entry name" value="SAM-dependent_MTases_sf"/>
</dbReference>
<dbReference type="GO" id="GO:0032259">
    <property type="term" value="P:methylation"/>
    <property type="evidence" value="ECO:0007669"/>
    <property type="project" value="InterPro"/>
</dbReference>
<protein>
    <recommendedName>
        <fullName evidence="1">Ribosomal RNA methyltransferase FtsJ domain-containing protein</fullName>
    </recommendedName>
</protein>
<evidence type="ECO:0000313" key="2">
    <source>
        <dbReference type="EMBL" id="TFK49424.1"/>
    </source>
</evidence>